<dbReference type="Gene3D" id="1.10.287.70">
    <property type="match status" value="1"/>
</dbReference>
<dbReference type="Pfam" id="PF07885">
    <property type="entry name" value="Ion_trans_2"/>
    <property type="match status" value="1"/>
</dbReference>
<keyword evidence="5" id="KW-0406">Ion transport</keyword>
<dbReference type="SUPFAM" id="SSF81324">
    <property type="entry name" value="Voltage-gated potassium channels"/>
    <property type="match status" value="1"/>
</dbReference>
<organism evidence="11">
    <name type="scientific">Caenorhabditis brenneri</name>
    <name type="common">Nematode worm</name>
    <dbReference type="NCBI Taxonomy" id="135651"/>
    <lineage>
        <taxon>Eukaryota</taxon>
        <taxon>Metazoa</taxon>
        <taxon>Ecdysozoa</taxon>
        <taxon>Nematoda</taxon>
        <taxon>Chromadorea</taxon>
        <taxon>Rhabditida</taxon>
        <taxon>Rhabditina</taxon>
        <taxon>Rhabditomorpha</taxon>
        <taxon>Rhabditoidea</taxon>
        <taxon>Rhabditidae</taxon>
        <taxon>Peloderinae</taxon>
        <taxon>Caenorhabditis</taxon>
    </lineage>
</organism>
<sequence length="69" mass="7385">MTTVGYGDLVPLSPFGKVVGSMCALIGVLTLALPVPIIVANFKHFYRQENRLASMKSSSKGEAEDDEIA</sequence>
<evidence type="ECO:0000256" key="1">
    <source>
        <dbReference type="ARBA" id="ARBA00004141"/>
    </source>
</evidence>
<dbReference type="InterPro" id="IPR028325">
    <property type="entry name" value="VG_K_chnl"/>
</dbReference>
<proteinExistence type="predicted"/>
<evidence type="ECO:0000259" key="9">
    <source>
        <dbReference type="Pfam" id="PF07885"/>
    </source>
</evidence>
<evidence type="ECO:0000256" key="5">
    <source>
        <dbReference type="ARBA" id="ARBA00023065"/>
    </source>
</evidence>
<dbReference type="InterPro" id="IPR013099">
    <property type="entry name" value="K_chnl_dom"/>
</dbReference>
<dbReference type="STRING" id="135651.G0N7B9"/>
<feature type="transmembrane region" description="Helical" evidence="8">
    <location>
        <begin position="18"/>
        <end position="42"/>
    </location>
</feature>
<evidence type="ECO:0000313" key="11">
    <source>
        <dbReference type="Proteomes" id="UP000008068"/>
    </source>
</evidence>
<dbReference type="GO" id="GO:0001508">
    <property type="term" value="P:action potential"/>
    <property type="evidence" value="ECO:0007669"/>
    <property type="project" value="TreeGrafter"/>
</dbReference>
<gene>
    <name evidence="10" type="ORF">CAEBREN_05772</name>
</gene>
<dbReference type="eggNOG" id="KOG1545">
    <property type="taxonomic scope" value="Eukaryota"/>
</dbReference>
<protein>
    <recommendedName>
        <fullName evidence="9">Potassium channel domain-containing protein</fullName>
    </recommendedName>
</protein>
<keyword evidence="6 8" id="KW-0472">Membrane</keyword>
<keyword evidence="11" id="KW-1185">Reference proteome</keyword>
<evidence type="ECO:0000256" key="2">
    <source>
        <dbReference type="ARBA" id="ARBA00022448"/>
    </source>
</evidence>
<dbReference type="GO" id="GO:0008076">
    <property type="term" value="C:voltage-gated potassium channel complex"/>
    <property type="evidence" value="ECO:0007669"/>
    <property type="project" value="InterPro"/>
</dbReference>
<comment type="subcellular location">
    <subcellularLocation>
        <location evidence="1">Membrane</location>
        <topology evidence="1">Multi-pass membrane protein</topology>
    </subcellularLocation>
</comment>
<keyword evidence="2" id="KW-0813">Transport</keyword>
<evidence type="ECO:0000256" key="3">
    <source>
        <dbReference type="ARBA" id="ARBA00022692"/>
    </source>
</evidence>
<dbReference type="PANTHER" id="PTHR11537:SF113">
    <property type="entry name" value="POTASSIUM VOLTAGE-GATED CHANNEL PROTEIN SHAKER"/>
    <property type="match status" value="1"/>
</dbReference>
<accession>G0N7B9</accession>
<evidence type="ECO:0000256" key="6">
    <source>
        <dbReference type="ARBA" id="ARBA00023136"/>
    </source>
</evidence>
<dbReference type="HOGENOM" id="CLU_201524_0_0_1"/>
<dbReference type="AlphaFoldDB" id="G0N7B9"/>
<dbReference type="GO" id="GO:0005251">
    <property type="term" value="F:delayed rectifier potassium channel activity"/>
    <property type="evidence" value="ECO:0007669"/>
    <property type="project" value="TreeGrafter"/>
</dbReference>
<keyword evidence="4 8" id="KW-1133">Transmembrane helix</keyword>
<dbReference type="InParanoid" id="G0N7B9"/>
<feature type="domain" description="Potassium channel" evidence="9">
    <location>
        <begin position="1"/>
        <end position="39"/>
    </location>
</feature>
<evidence type="ECO:0000256" key="8">
    <source>
        <dbReference type="SAM" id="Phobius"/>
    </source>
</evidence>
<dbReference type="Proteomes" id="UP000008068">
    <property type="component" value="Unassembled WGS sequence"/>
</dbReference>
<keyword evidence="7" id="KW-0407">Ion channel</keyword>
<dbReference type="PANTHER" id="PTHR11537">
    <property type="entry name" value="VOLTAGE-GATED POTASSIUM CHANNEL"/>
    <property type="match status" value="1"/>
</dbReference>
<evidence type="ECO:0000256" key="7">
    <source>
        <dbReference type="ARBA" id="ARBA00023303"/>
    </source>
</evidence>
<name>G0N7B9_CAEBE</name>
<dbReference type="OrthoDB" id="415460at2759"/>
<evidence type="ECO:0000313" key="10">
    <source>
        <dbReference type="EMBL" id="EGT54554.1"/>
    </source>
</evidence>
<keyword evidence="3 8" id="KW-0812">Transmembrane</keyword>
<dbReference type="OMA" id="YSHTQVS"/>
<dbReference type="EMBL" id="GL379846">
    <property type="protein sequence ID" value="EGT54554.1"/>
    <property type="molecule type" value="Genomic_DNA"/>
</dbReference>
<reference evidence="11" key="1">
    <citation type="submission" date="2011-07" db="EMBL/GenBank/DDBJ databases">
        <authorList>
            <consortium name="Caenorhabditis brenneri Sequencing and Analysis Consortium"/>
            <person name="Wilson R.K."/>
        </authorList>
    </citation>
    <scope>NUCLEOTIDE SEQUENCE [LARGE SCALE GENOMIC DNA]</scope>
    <source>
        <strain evidence="11">PB2801</strain>
    </source>
</reference>
<evidence type="ECO:0000256" key="4">
    <source>
        <dbReference type="ARBA" id="ARBA00022989"/>
    </source>
</evidence>